<gene>
    <name evidence="1" type="ORF">OCTVUL_1B021162</name>
</gene>
<reference evidence="1" key="1">
    <citation type="submission" date="2023-08" db="EMBL/GenBank/DDBJ databases">
        <authorList>
            <person name="Alioto T."/>
            <person name="Alioto T."/>
            <person name="Gomez Garrido J."/>
        </authorList>
    </citation>
    <scope>NUCLEOTIDE SEQUENCE</scope>
</reference>
<evidence type="ECO:0000313" key="1">
    <source>
        <dbReference type="EMBL" id="CAI9723374.1"/>
    </source>
</evidence>
<keyword evidence="2" id="KW-1185">Reference proteome</keyword>
<sequence length="70" mass="8070">MINCSEKVTKKNKEQGKQTDCEIGGVDGEEMVKVVVIMNLFAILVRKYHFESFAVIESTINYCKEDRRLL</sequence>
<accession>A0AA36AX51</accession>
<protein>
    <submittedName>
        <fullName evidence="1">Uncharacterized protein</fullName>
    </submittedName>
</protein>
<name>A0AA36AX51_OCTVU</name>
<dbReference type="EMBL" id="OX597818">
    <property type="protein sequence ID" value="CAI9723374.1"/>
    <property type="molecule type" value="Genomic_DNA"/>
</dbReference>
<proteinExistence type="predicted"/>
<organism evidence="1 2">
    <name type="scientific">Octopus vulgaris</name>
    <name type="common">Common octopus</name>
    <dbReference type="NCBI Taxonomy" id="6645"/>
    <lineage>
        <taxon>Eukaryota</taxon>
        <taxon>Metazoa</taxon>
        <taxon>Spiralia</taxon>
        <taxon>Lophotrochozoa</taxon>
        <taxon>Mollusca</taxon>
        <taxon>Cephalopoda</taxon>
        <taxon>Coleoidea</taxon>
        <taxon>Octopodiformes</taxon>
        <taxon>Octopoda</taxon>
        <taxon>Incirrata</taxon>
        <taxon>Octopodidae</taxon>
        <taxon>Octopus</taxon>
    </lineage>
</organism>
<evidence type="ECO:0000313" key="2">
    <source>
        <dbReference type="Proteomes" id="UP001162480"/>
    </source>
</evidence>
<dbReference type="AlphaFoldDB" id="A0AA36AX51"/>
<dbReference type="Proteomes" id="UP001162480">
    <property type="component" value="Chromosome 5"/>
</dbReference>